<feature type="transmembrane region" description="Helical" evidence="6">
    <location>
        <begin position="414"/>
        <end position="436"/>
    </location>
</feature>
<keyword evidence="5 6" id="KW-0472">Membrane</keyword>
<dbReference type="PANTHER" id="PTHR30250:SF11">
    <property type="entry name" value="O-ANTIGEN TRANSPORTER-RELATED"/>
    <property type="match status" value="1"/>
</dbReference>
<keyword evidence="4 6" id="KW-1133">Transmembrane helix</keyword>
<feature type="transmembrane region" description="Helical" evidence="6">
    <location>
        <begin position="324"/>
        <end position="348"/>
    </location>
</feature>
<feature type="transmembrane region" description="Helical" evidence="6">
    <location>
        <begin position="171"/>
        <end position="191"/>
    </location>
</feature>
<evidence type="ECO:0000256" key="5">
    <source>
        <dbReference type="ARBA" id="ARBA00023136"/>
    </source>
</evidence>
<feature type="transmembrane region" description="Helical" evidence="6">
    <location>
        <begin position="283"/>
        <end position="303"/>
    </location>
</feature>
<protein>
    <submittedName>
        <fullName evidence="7">Lipopolysaccharide biosynthesis protein</fullName>
    </submittedName>
</protein>
<feature type="transmembrane region" description="Helical" evidence="6">
    <location>
        <begin position="139"/>
        <end position="159"/>
    </location>
</feature>
<organism evidence="7 8">
    <name type="scientific">Polaribacter marinivivus</name>
    <dbReference type="NCBI Taxonomy" id="1524260"/>
    <lineage>
        <taxon>Bacteria</taxon>
        <taxon>Pseudomonadati</taxon>
        <taxon>Bacteroidota</taxon>
        <taxon>Flavobacteriia</taxon>
        <taxon>Flavobacteriales</taxon>
        <taxon>Flavobacteriaceae</taxon>
    </lineage>
</organism>
<dbReference type="RefSeq" id="WP_377411060.1">
    <property type="nucleotide sequence ID" value="NZ_JBHSCY010000003.1"/>
</dbReference>
<evidence type="ECO:0000256" key="2">
    <source>
        <dbReference type="ARBA" id="ARBA00022475"/>
    </source>
</evidence>
<evidence type="ECO:0000256" key="6">
    <source>
        <dbReference type="SAM" id="Phobius"/>
    </source>
</evidence>
<feature type="transmembrane region" description="Helical" evidence="6">
    <location>
        <begin position="387"/>
        <end position="408"/>
    </location>
</feature>
<sequence length="452" mass="51576">MNLKDILSNFGINSERTFNITKHIGLSFIFKFLAIVSNFLLVPLTLDYLGSSNYGVWLVITSFIGWFTFFDAGLGHGLRNRFTEAKAKGDISLARAYISSAYFTLGLICLVLITLFFSINFFIDWTQVFNTSKDLQDKISFLMLIVFSFFTIQLVFKLITTIYTADQKPSISVIVNFLTQITSLVAVFLLLKYSKSSLVLFGLIFSFIPVVIFLIFNLLAFKGIYKDYRPTIKLWKKNYVKDIFGLGINFFIIQIAAVILYTTDNLIITHLFSPKDVVPYNLAFKYFSILSMSFSIIVTPYWSAITDAYTKEDYSWIKKSIRSLMKISLGFSIICVIMVIIADQFYVIWVGKEIVIPFKLTLFMALFVMLSLYIQPFTFFINGIGKIRVQLIIGVLMAIINIPLSIILVKYYGFGVSGVIFATILCSILGLIIYPIQYLKIINKKAKGIWNK</sequence>
<dbReference type="Proteomes" id="UP001595826">
    <property type="component" value="Unassembled WGS sequence"/>
</dbReference>
<dbReference type="InterPro" id="IPR050833">
    <property type="entry name" value="Poly_Biosynth_Transport"/>
</dbReference>
<evidence type="ECO:0000313" key="8">
    <source>
        <dbReference type="Proteomes" id="UP001595826"/>
    </source>
</evidence>
<dbReference type="InterPro" id="IPR002797">
    <property type="entry name" value="Polysacc_synth"/>
</dbReference>
<feature type="transmembrane region" description="Helical" evidence="6">
    <location>
        <begin position="54"/>
        <end position="75"/>
    </location>
</feature>
<evidence type="ECO:0000256" key="3">
    <source>
        <dbReference type="ARBA" id="ARBA00022692"/>
    </source>
</evidence>
<reference evidence="8" key="1">
    <citation type="journal article" date="2019" name="Int. J. Syst. Evol. Microbiol.">
        <title>The Global Catalogue of Microorganisms (GCM) 10K type strain sequencing project: providing services to taxonomists for standard genome sequencing and annotation.</title>
        <authorList>
            <consortium name="The Broad Institute Genomics Platform"/>
            <consortium name="The Broad Institute Genome Sequencing Center for Infectious Disease"/>
            <person name="Wu L."/>
            <person name="Ma J."/>
        </authorList>
    </citation>
    <scope>NUCLEOTIDE SEQUENCE [LARGE SCALE GENOMIC DNA]</scope>
    <source>
        <strain evidence="8">CECT 8655</strain>
    </source>
</reference>
<keyword evidence="8" id="KW-1185">Reference proteome</keyword>
<evidence type="ECO:0000313" key="7">
    <source>
        <dbReference type="EMBL" id="MFC4269732.1"/>
    </source>
</evidence>
<proteinExistence type="predicted"/>
<gene>
    <name evidence="7" type="ORF">ACFOWD_12510</name>
</gene>
<dbReference type="EMBL" id="JBHSCY010000003">
    <property type="protein sequence ID" value="MFC4269732.1"/>
    <property type="molecule type" value="Genomic_DNA"/>
</dbReference>
<feature type="transmembrane region" description="Helical" evidence="6">
    <location>
        <begin position="24"/>
        <end position="42"/>
    </location>
</feature>
<accession>A0ABV8RCP9</accession>
<feature type="transmembrane region" description="Helical" evidence="6">
    <location>
        <begin position="354"/>
        <end position="375"/>
    </location>
</feature>
<comment type="caution">
    <text evidence="7">The sequence shown here is derived from an EMBL/GenBank/DDBJ whole genome shotgun (WGS) entry which is preliminary data.</text>
</comment>
<feature type="transmembrane region" description="Helical" evidence="6">
    <location>
        <begin position="96"/>
        <end position="119"/>
    </location>
</feature>
<dbReference type="Pfam" id="PF01943">
    <property type="entry name" value="Polysacc_synt"/>
    <property type="match status" value="1"/>
</dbReference>
<feature type="transmembrane region" description="Helical" evidence="6">
    <location>
        <begin position="242"/>
        <end position="263"/>
    </location>
</feature>
<evidence type="ECO:0000256" key="4">
    <source>
        <dbReference type="ARBA" id="ARBA00022989"/>
    </source>
</evidence>
<name>A0ABV8RCP9_9FLAO</name>
<evidence type="ECO:0000256" key="1">
    <source>
        <dbReference type="ARBA" id="ARBA00004651"/>
    </source>
</evidence>
<keyword evidence="2" id="KW-1003">Cell membrane</keyword>
<keyword evidence="3 6" id="KW-0812">Transmembrane</keyword>
<dbReference type="PANTHER" id="PTHR30250">
    <property type="entry name" value="PST FAMILY PREDICTED COLANIC ACID TRANSPORTER"/>
    <property type="match status" value="1"/>
</dbReference>
<feature type="transmembrane region" description="Helical" evidence="6">
    <location>
        <begin position="197"/>
        <end position="221"/>
    </location>
</feature>
<comment type="subcellular location">
    <subcellularLocation>
        <location evidence="1">Cell membrane</location>
        <topology evidence="1">Multi-pass membrane protein</topology>
    </subcellularLocation>
</comment>